<accession>A0A7W7VGK2</accession>
<feature type="transmembrane region" description="Helical" evidence="1">
    <location>
        <begin position="82"/>
        <end position="101"/>
    </location>
</feature>
<protein>
    <submittedName>
        <fullName evidence="2">Flagellar biosynthetic protein FliP</fullName>
    </submittedName>
</protein>
<keyword evidence="1" id="KW-0812">Transmembrane</keyword>
<feature type="transmembrane region" description="Helical" evidence="1">
    <location>
        <begin position="107"/>
        <end position="130"/>
    </location>
</feature>
<keyword evidence="1" id="KW-0472">Membrane</keyword>
<keyword evidence="2" id="KW-0966">Cell projection</keyword>
<sequence>MTGAKSWWHSPARHFIQHLLEMTAAMFIAMGVLAMPVRLLWEALGWDFMIENLVARTLVMATNMSIGMALWMRFRGHRWRPILEMCLAMYVPFVIMYPFYFAGVAGVTGVMVVGHVLMVPAMAVVMLFRLDEYTVDHRRHRRAAARETTELATQPEG</sequence>
<dbReference type="RefSeq" id="WP_184813555.1">
    <property type="nucleotide sequence ID" value="NZ_JACHJQ010000006.1"/>
</dbReference>
<dbReference type="Proteomes" id="UP000520767">
    <property type="component" value="Unassembled WGS sequence"/>
</dbReference>
<feature type="transmembrane region" description="Helical" evidence="1">
    <location>
        <begin position="53"/>
        <end position="70"/>
    </location>
</feature>
<name>A0A7W7VGK2_9PSEU</name>
<evidence type="ECO:0000313" key="2">
    <source>
        <dbReference type="EMBL" id="MBB4909448.1"/>
    </source>
</evidence>
<keyword evidence="3" id="KW-1185">Reference proteome</keyword>
<feature type="transmembrane region" description="Helical" evidence="1">
    <location>
        <begin position="20"/>
        <end position="41"/>
    </location>
</feature>
<proteinExistence type="predicted"/>
<keyword evidence="2" id="KW-0282">Flagellum</keyword>
<evidence type="ECO:0000313" key="3">
    <source>
        <dbReference type="Proteomes" id="UP000520767"/>
    </source>
</evidence>
<keyword evidence="1" id="KW-1133">Transmembrane helix</keyword>
<dbReference type="AlphaFoldDB" id="A0A7W7VGK2"/>
<dbReference type="EMBL" id="JACHJQ010000006">
    <property type="protein sequence ID" value="MBB4909448.1"/>
    <property type="molecule type" value="Genomic_DNA"/>
</dbReference>
<reference evidence="2 3" key="1">
    <citation type="submission" date="2020-08" db="EMBL/GenBank/DDBJ databases">
        <title>Genomic Encyclopedia of Type Strains, Phase III (KMG-III): the genomes of soil and plant-associated and newly described type strains.</title>
        <authorList>
            <person name="Whitman W."/>
        </authorList>
    </citation>
    <scope>NUCLEOTIDE SEQUENCE [LARGE SCALE GENOMIC DNA]</scope>
    <source>
        <strain evidence="2 3">CECT 8960</strain>
    </source>
</reference>
<comment type="caution">
    <text evidence="2">The sequence shown here is derived from an EMBL/GenBank/DDBJ whole genome shotgun (WGS) entry which is preliminary data.</text>
</comment>
<gene>
    <name evidence="2" type="ORF">FHR82_005706</name>
</gene>
<keyword evidence="2" id="KW-0969">Cilium</keyword>
<organism evidence="2 3">
    <name type="scientific">Actinophytocola algeriensis</name>
    <dbReference type="NCBI Taxonomy" id="1768010"/>
    <lineage>
        <taxon>Bacteria</taxon>
        <taxon>Bacillati</taxon>
        <taxon>Actinomycetota</taxon>
        <taxon>Actinomycetes</taxon>
        <taxon>Pseudonocardiales</taxon>
        <taxon>Pseudonocardiaceae</taxon>
    </lineage>
</organism>
<evidence type="ECO:0000256" key="1">
    <source>
        <dbReference type="SAM" id="Phobius"/>
    </source>
</evidence>